<evidence type="ECO:0000313" key="14">
    <source>
        <dbReference type="Proteomes" id="UP000186922"/>
    </source>
</evidence>
<dbReference type="Proteomes" id="UP000186922">
    <property type="component" value="Unassembled WGS sequence"/>
</dbReference>
<proteinExistence type="inferred from homology"/>
<keyword evidence="4 11" id="KW-0732">Signal</keyword>
<feature type="domain" description="Glycosyl transferase CAP10" evidence="12">
    <location>
        <begin position="231"/>
        <end position="476"/>
    </location>
</feature>
<dbReference type="PANTHER" id="PTHR12203">
    <property type="entry name" value="KDEL LYS-ASP-GLU-LEU CONTAINING - RELATED"/>
    <property type="match status" value="1"/>
</dbReference>
<dbReference type="EMBL" id="BDGG01000017">
    <property type="protein sequence ID" value="GAV08303.1"/>
    <property type="molecule type" value="Genomic_DNA"/>
</dbReference>
<dbReference type="InterPro" id="IPR006598">
    <property type="entry name" value="CAP10"/>
</dbReference>
<evidence type="ECO:0000256" key="10">
    <source>
        <dbReference type="ARBA" id="ARBA00049246"/>
    </source>
</evidence>
<evidence type="ECO:0000256" key="5">
    <source>
        <dbReference type="ARBA" id="ARBA00022824"/>
    </source>
</evidence>
<dbReference type="AlphaFoldDB" id="A0A1D1W646"/>
<dbReference type="InterPro" id="IPR017868">
    <property type="entry name" value="Filamin/ABP280_repeat-like"/>
</dbReference>
<keyword evidence="3" id="KW-0328">Glycosyltransferase</keyword>
<dbReference type="Gene3D" id="2.60.40.10">
    <property type="entry name" value="Immunoglobulins"/>
    <property type="match status" value="1"/>
</dbReference>
<gene>
    <name evidence="13" type="primary">RvY_18018-1</name>
    <name evidence="13" type="synonym">RvY_18018.1</name>
    <name evidence="13" type="ORF">RvY_18018</name>
</gene>
<dbReference type="Pfam" id="PF05686">
    <property type="entry name" value="Glyco_transf_90"/>
    <property type="match status" value="1"/>
</dbReference>
<name>A0A1D1W646_RAMVA</name>
<comment type="pathway">
    <text evidence="7">Protein modification.</text>
</comment>
<accession>A0A1D1W646</accession>
<evidence type="ECO:0000256" key="2">
    <source>
        <dbReference type="ARBA" id="ARBA00006063"/>
    </source>
</evidence>
<evidence type="ECO:0000256" key="8">
    <source>
        <dbReference type="ARBA" id="ARBA00045690"/>
    </source>
</evidence>
<comment type="caution">
    <text evidence="13">The sequence shown here is derived from an EMBL/GenBank/DDBJ whole genome shotgun (WGS) entry which is preliminary data.</text>
</comment>
<evidence type="ECO:0000256" key="3">
    <source>
        <dbReference type="ARBA" id="ARBA00022676"/>
    </source>
</evidence>
<dbReference type="InterPro" id="IPR013783">
    <property type="entry name" value="Ig-like_fold"/>
</dbReference>
<protein>
    <recommendedName>
        <fullName evidence="12">Glycosyl transferase CAP10 domain-containing protein</fullName>
    </recommendedName>
</protein>
<dbReference type="InterPro" id="IPR014756">
    <property type="entry name" value="Ig_E-set"/>
</dbReference>
<dbReference type="InterPro" id="IPR001298">
    <property type="entry name" value="Filamin/ABP280_rpt"/>
</dbReference>
<evidence type="ECO:0000256" key="11">
    <source>
        <dbReference type="SAM" id="SignalP"/>
    </source>
</evidence>
<reference evidence="13 14" key="1">
    <citation type="journal article" date="2016" name="Nat. Commun.">
        <title>Extremotolerant tardigrade genome and improved radiotolerance of human cultured cells by tardigrade-unique protein.</title>
        <authorList>
            <person name="Hashimoto T."/>
            <person name="Horikawa D.D."/>
            <person name="Saito Y."/>
            <person name="Kuwahara H."/>
            <person name="Kozuka-Hata H."/>
            <person name="Shin-I T."/>
            <person name="Minakuchi Y."/>
            <person name="Ohishi K."/>
            <person name="Motoyama A."/>
            <person name="Aizu T."/>
            <person name="Enomoto A."/>
            <person name="Kondo K."/>
            <person name="Tanaka S."/>
            <person name="Hara Y."/>
            <person name="Koshikawa S."/>
            <person name="Sagara H."/>
            <person name="Miura T."/>
            <person name="Yokobori S."/>
            <person name="Miyagawa K."/>
            <person name="Suzuki Y."/>
            <person name="Kubo T."/>
            <person name="Oyama M."/>
            <person name="Kohara Y."/>
            <person name="Fujiyama A."/>
            <person name="Arakawa K."/>
            <person name="Katayama T."/>
            <person name="Toyoda A."/>
            <person name="Kunieda T."/>
        </authorList>
    </citation>
    <scope>NUCLEOTIDE SEQUENCE [LARGE SCALE GENOMIC DNA]</scope>
    <source>
        <strain evidence="13 14">YOKOZUNA-1</strain>
    </source>
</reference>
<comment type="subcellular location">
    <subcellularLocation>
        <location evidence="1">Endoplasmic reticulum lumen</location>
    </subcellularLocation>
</comment>
<comment type="catalytic activity">
    <reaction evidence="10">
        <text>L-seryl-[EGF-like domain protein] + UDP-alpha-D-glucose = 3-O-(beta-D-glucosyl)-L-seryl-[EGF-like domain protein] + UDP + H(+)</text>
        <dbReference type="Rhea" id="RHEA:58116"/>
        <dbReference type="Rhea" id="RHEA-COMP:14610"/>
        <dbReference type="Rhea" id="RHEA-COMP:16010"/>
        <dbReference type="ChEBI" id="CHEBI:15378"/>
        <dbReference type="ChEBI" id="CHEBI:29999"/>
        <dbReference type="ChEBI" id="CHEBI:58223"/>
        <dbReference type="ChEBI" id="CHEBI:58885"/>
        <dbReference type="ChEBI" id="CHEBI:140576"/>
    </reaction>
</comment>
<feature type="chain" id="PRO_5008899229" description="Glycosyl transferase CAP10 domain-containing protein" evidence="11">
    <location>
        <begin position="25"/>
        <end position="526"/>
    </location>
</feature>
<dbReference type="PANTHER" id="PTHR12203:SF122">
    <property type="entry name" value="GLYCOSYL TRANSFERASE CAP10 DOMAIN-CONTAINING PROTEIN"/>
    <property type="match status" value="1"/>
</dbReference>
<dbReference type="GO" id="GO:0005788">
    <property type="term" value="C:endoplasmic reticulum lumen"/>
    <property type="evidence" value="ECO:0007669"/>
    <property type="project" value="UniProtKB-SubCell"/>
</dbReference>
<dbReference type="SMART" id="SM00557">
    <property type="entry name" value="IG_FLMN"/>
    <property type="match status" value="1"/>
</dbReference>
<dbReference type="Pfam" id="PF00630">
    <property type="entry name" value="Filamin"/>
    <property type="match status" value="1"/>
</dbReference>
<dbReference type="GO" id="GO:0046527">
    <property type="term" value="F:glucosyltransferase activity"/>
    <property type="evidence" value="ECO:0007669"/>
    <property type="project" value="TreeGrafter"/>
</dbReference>
<evidence type="ECO:0000256" key="9">
    <source>
        <dbReference type="ARBA" id="ARBA00047553"/>
    </source>
</evidence>
<evidence type="ECO:0000259" key="12">
    <source>
        <dbReference type="SMART" id="SM00672"/>
    </source>
</evidence>
<keyword evidence="5" id="KW-0256">Endoplasmic reticulum</keyword>
<feature type="signal peptide" evidence="11">
    <location>
        <begin position="1"/>
        <end position="24"/>
    </location>
</feature>
<comment type="catalytic activity">
    <reaction evidence="9">
        <text>L-seryl-[EGF-like domain protein] + UDP-alpha-D-xylose = 3-O-(beta-D-xylosyl)-L-seryl-[EGF-like domain protein] + UDP + H(+)</text>
        <dbReference type="Rhea" id="RHEA:62016"/>
        <dbReference type="Rhea" id="RHEA-COMP:16010"/>
        <dbReference type="Rhea" id="RHEA-COMP:16011"/>
        <dbReference type="ChEBI" id="CHEBI:15378"/>
        <dbReference type="ChEBI" id="CHEBI:29999"/>
        <dbReference type="ChEBI" id="CHEBI:57632"/>
        <dbReference type="ChEBI" id="CHEBI:58223"/>
        <dbReference type="ChEBI" id="CHEBI:132085"/>
    </reaction>
</comment>
<dbReference type="InterPro" id="IPR051091">
    <property type="entry name" value="O-Glucosyltr/Glycosyltrsf_90"/>
</dbReference>
<evidence type="ECO:0000256" key="6">
    <source>
        <dbReference type="ARBA" id="ARBA00023180"/>
    </source>
</evidence>
<dbReference type="OrthoDB" id="541052at2759"/>
<keyword evidence="14" id="KW-1185">Reference proteome</keyword>
<dbReference type="SUPFAM" id="SSF81296">
    <property type="entry name" value="E set domains"/>
    <property type="match status" value="1"/>
</dbReference>
<evidence type="ECO:0000313" key="13">
    <source>
        <dbReference type="EMBL" id="GAV08303.1"/>
    </source>
</evidence>
<evidence type="ECO:0000256" key="1">
    <source>
        <dbReference type="ARBA" id="ARBA00004319"/>
    </source>
</evidence>
<sequence length="526" mass="60061">MFHCEITGCWARAILCMFVRRCVGDEPTEASHLSLAWGPGLSPASLVLPVRYFFIQAIDAAGNNCTLSPGKASFVLKIEALKGRCGIHAELLDRKDGTFVARYRTYDTCHGLRISVHLKNGQHILHSPWISEEDIVNSDCECPVSLEEWKTAASCPESFPQIDKDLQDLENRKLNVTEAFQALASRYHPQSASFCHYVIRDVRLYRKCYGEHVGFAMFMDQTLLFLLRRTALPSTEFIVNLGDYPLTSRKSGSGSSEQKQPVFSWCGNVQSFDIVMPTYDITESSLHAMNRVTLDMLSVQATDTPVWDEKQTKAFWRGRDARMERLRLVELSRAHPDLIDAALTNFFFFRDKEESHGPPGNRVDFFQFFQSKYQLNLDGTVAAYRFPYLLAGDSLVFKQDSQYYEHFYNDLQPGVHYIPVKRDLSDLEEKLEWAKTHDEEARVIAKRGSDYARNNLLPHNIFCYYTLLIEKWSRSVSSPPSVVPKRFTEIAQPATMLTCPCQQDFKADTSGLSATKEIKDELCRLI</sequence>
<evidence type="ECO:0000256" key="7">
    <source>
        <dbReference type="ARBA" id="ARBA00043952"/>
    </source>
</evidence>
<dbReference type="SMART" id="SM00672">
    <property type="entry name" value="CAP10"/>
    <property type="match status" value="1"/>
</dbReference>
<organism evidence="13 14">
    <name type="scientific">Ramazzottius varieornatus</name>
    <name type="common">Water bear</name>
    <name type="synonym">Tardigrade</name>
    <dbReference type="NCBI Taxonomy" id="947166"/>
    <lineage>
        <taxon>Eukaryota</taxon>
        <taxon>Metazoa</taxon>
        <taxon>Ecdysozoa</taxon>
        <taxon>Tardigrada</taxon>
        <taxon>Eutardigrada</taxon>
        <taxon>Parachela</taxon>
        <taxon>Hypsibioidea</taxon>
        <taxon>Ramazzottiidae</taxon>
        <taxon>Ramazzottius</taxon>
    </lineage>
</organism>
<evidence type="ECO:0000256" key="4">
    <source>
        <dbReference type="ARBA" id="ARBA00022729"/>
    </source>
</evidence>
<comment type="function">
    <text evidence="8">Protein O-glucosyltransferase. Catalyzes the reaction that attaches glucose through an O-glycosidic linkage to a conserved serine residue found in the consensus sequence C-X-S-X-[PA]-C in epidermal growth factor-like repeats. Regulates Notch signaling by glucosylating Notch in the ER, glucosylation is required for the correct folding and cleavage of Notch.</text>
</comment>
<comment type="similarity">
    <text evidence="2">Belongs to the KDELC family.</text>
</comment>
<keyword evidence="3" id="KW-0808">Transferase</keyword>
<keyword evidence="6" id="KW-0325">Glycoprotein</keyword>
<dbReference type="STRING" id="947166.A0A1D1W646"/>